<dbReference type="AlphaFoldDB" id="A0A1R3J0I4"/>
<sequence length="181" mass="20661">MEEEEPDEDEAAEGSGDDANDVEAPEAPTTPIETPAVQTNVEVDSSGSKPPSKEDPSKRSVTSKKKRTPKSGNEGYTELCAEINNYTDAYREKNESLKTMAKYFDREYEDKDLKRELVNELLKFAWLNRNDIYKIAQHIIKDAVKFELYFALPEDLKEDFVKEQMNECNPYVPNFDFGASN</sequence>
<organism evidence="2 3">
    <name type="scientific">Corchorus olitorius</name>
    <dbReference type="NCBI Taxonomy" id="93759"/>
    <lineage>
        <taxon>Eukaryota</taxon>
        <taxon>Viridiplantae</taxon>
        <taxon>Streptophyta</taxon>
        <taxon>Embryophyta</taxon>
        <taxon>Tracheophyta</taxon>
        <taxon>Spermatophyta</taxon>
        <taxon>Magnoliopsida</taxon>
        <taxon>eudicotyledons</taxon>
        <taxon>Gunneridae</taxon>
        <taxon>Pentapetalae</taxon>
        <taxon>rosids</taxon>
        <taxon>malvids</taxon>
        <taxon>Malvales</taxon>
        <taxon>Malvaceae</taxon>
        <taxon>Grewioideae</taxon>
        <taxon>Apeibeae</taxon>
        <taxon>Corchorus</taxon>
    </lineage>
</organism>
<feature type="compositionally biased region" description="Polar residues" evidence="1">
    <location>
        <begin position="37"/>
        <end position="49"/>
    </location>
</feature>
<feature type="compositionally biased region" description="Acidic residues" evidence="1">
    <location>
        <begin position="1"/>
        <end position="24"/>
    </location>
</feature>
<keyword evidence="3" id="KW-1185">Reference proteome</keyword>
<reference evidence="3" key="1">
    <citation type="submission" date="2013-09" db="EMBL/GenBank/DDBJ databases">
        <title>Corchorus olitorius genome sequencing.</title>
        <authorList>
            <person name="Alam M."/>
            <person name="Haque M.S."/>
            <person name="Islam M.S."/>
            <person name="Emdad E.M."/>
            <person name="Islam M.M."/>
            <person name="Ahmed B."/>
            <person name="Halim A."/>
            <person name="Hossen Q.M.M."/>
            <person name="Hossain M.Z."/>
            <person name="Ahmed R."/>
            <person name="Khan M.M."/>
            <person name="Islam R."/>
            <person name="Rashid M.M."/>
            <person name="Khan S.A."/>
            <person name="Rahman M.S."/>
            <person name="Alam M."/>
            <person name="Yahiya A.S."/>
            <person name="Khan M.S."/>
            <person name="Azam M.S."/>
            <person name="Haque T."/>
            <person name="Lashkar M.Z.H."/>
            <person name="Akhand A.I."/>
            <person name="Morshed G."/>
            <person name="Roy S."/>
            <person name="Uddin K.S."/>
            <person name="Rabeya T."/>
            <person name="Hossain A.S."/>
            <person name="Chowdhury A."/>
            <person name="Snigdha A.R."/>
            <person name="Mortoza M.S."/>
            <person name="Matin S.A."/>
            <person name="Hoque S.M.E."/>
            <person name="Islam M.K."/>
            <person name="Roy D.K."/>
            <person name="Haider R."/>
            <person name="Moosa M.M."/>
            <person name="Elias S.M."/>
            <person name="Hasan A.M."/>
            <person name="Jahan S."/>
            <person name="Shafiuddin M."/>
            <person name="Mahmood N."/>
            <person name="Shommy N.S."/>
        </authorList>
    </citation>
    <scope>NUCLEOTIDE SEQUENCE [LARGE SCALE GENOMIC DNA]</scope>
    <source>
        <strain evidence="3">cv. O-4</strain>
    </source>
</reference>
<name>A0A1R3J0I4_9ROSI</name>
<comment type="caution">
    <text evidence="2">The sequence shown here is derived from an EMBL/GenBank/DDBJ whole genome shotgun (WGS) entry which is preliminary data.</text>
</comment>
<feature type="region of interest" description="Disordered" evidence="1">
    <location>
        <begin position="1"/>
        <end position="75"/>
    </location>
</feature>
<protein>
    <submittedName>
        <fullName evidence="2">Twist-related protein</fullName>
    </submittedName>
</protein>
<dbReference type="Proteomes" id="UP000187203">
    <property type="component" value="Unassembled WGS sequence"/>
</dbReference>
<evidence type="ECO:0000256" key="1">
    <source>
        <dbReference type="SAM" id="MobiDB-lite"/>
    </source>
</evidence>
<dbReference type="EMBL" id="AWUE01017101">
    <property type="protein sequence ID" value="OMO88331.1"/>
    <property type="molecule type" value="Genomic_DNA"/>
</dbReference>
<feature type="compositionally biased region" description="Low complexity" evidence="1">
    <location>
        <begin position="25"/>
        <end position="36"/>
    </location>
</feature>
<evidence type="ECO:0000313" key="3">
    <source>
        <dbReference type="Proteomes" id="UP000187203"/>
    </source>
</evidence>
<gene>
    <name evidence="2" type="ORF">COLO4_20300</name>
</gene>
<evidence type="ECO:0000313" key="2">
    <source>
        <dbReference type="EMBL" id="OMO88331.1"/>
    </source>
</evidence>
<accession>A0A1R3J0I4</accession>
<proteinExistence type="predicted"/>